<evidence type="ECO:0000313" key="2">
    <source>
        <dbReference type="Proteomes" id="UP000024635"/>
    </source>
</evidence>
<dbReference type="Proteomes" id="UP000024635">
    <property type="component" value="Unassembled WGS sequence"/>
</dbReference>
<gene>
    <name evidence="1" type="primary">Acey_s0037.g3385</name>
    <name evidence="1" type="ORF">Y032_0037g3385</name>
</gene>
<organism evidence="1 2">
    <name type="scientific">Ancylostoma ceylanicum</name>
    <dbReference type="NCBI Taxonomy" id="53326"/>
    <lineage>
        <taxon>Eukaryota</taxon>
        <taxon>Metazoa</taxon>
        <taxon>Ecdysozoa</taxon>
        <taxon>Nematoda</taxon>
        <taxon>Chromadorea</taxon>
        <taxon>Rhabditida</taxon>
        <taxon>Rhabditina</taxon>
        <taxon>Rhabditomorpha</taxon>
        <taxon>Strongyloidea</taxon>
        <taxon>Ancylostomatidae</taxon>
        <taxon>Ancylostomatinae</taxon>
        <taxon>Ancylostoma</taxon>
    </lineage>
</organism>
<proteinExistence type="predicted"/>
<evidence type="ECO:0000313" key="1">
    <source>
        <dbReference type="EMBL" id="EYC15210.1"/>
    </source>
</evidence>
<accession>A0A016UJ40</accession>
<dbReference type="EMBL" id="JARK01001373">
    <property type="protein sequence ID" value="EYC15210.1"/>
    <property type="molecule type" value="Genomic_DNA"/>
</dbReference>
<comment type="caution">
    <text evidence="1">The sequence shown here is derived from an EMBL/GenBank/DDBJ whole genome shotgun (WGS) entry which is preliminary data.</text>
</comment>
<sequence>MQNERKAKVGVLLEQAMVETTRFGSALLKEPRKRQGTSPPWPSSEENFRIRVRLCKAVTNVRVWAFPGQAVA</sequence>
<protein>
    <submittedName>
        <fullName evidence="1">Uncharacterized protein</fullName>
    </submittedName>
</protein>
<dbReference type="AlphaFoldDB" id="A0A016UJ40"/>
<name>A0A016UJ40_9BILA</name>
<keyword evidence="2" id="KW-1185">Reference proteome</keyword>
<reference evidence="2" key="1">
    <citation type="journal article" date="2015" name="Nat. Genet.">
        <title>The genome and transcriptome of the zoonotic hookworm Ancylostoma ceylanicum identify infection-specific gene families.</title>
        <authorList>
            <person name="Schwarz E.M."/>
            <person name="Hu Y."/>
            <person name="Antoshechkin I."/>
            <person name="Miller M.M."/>
            <person name="Sternberg P.W."/>
            <person name="Aroian R.V."/>
        </authorList>
    </citation>
    <scope>NUCLEOTIDE SEQUENCE</scope>
    <source>
        <strain evidence="2">HY135</strain>
    </source>
</reference>